<dbReference type="EMBL" id="JAAOMP010000076">
    <property type="protein sequence ID" value="MBU2759910.1"/>
    <property type="molecule type" value="Genomic_DNA"/>
</dbReference>
<dbReference type="InterPro" id="IPR002586">
    <property type="entry name" value="CobQ/CobB/MinD/ParA_Nub-bd_dom"/>
</dbReference>
<keyword evidence="3" id="KW-1185">Reference proteome</keyword>
<dbReference type="RefSeq" id="WP_215883576.1">
    <property type="nucleotide sequence ID" value="NZ_JAAOMP010000076.1"/>
</dbReference>
<dbReference type="Pfam" id="PF01656">
    <property type="entry name" value="CbiA"/>
    <property type="match status" value="1"/>
</dbReference>
<evidence type="ECO:0000313" key="3">
    <source>
        <dbReference type="Proteomes" id="UP000755654"/>
    </source>
</evidence>
<dbReference type="Gene3D" id="3.40.50.300">
    <property type="entry name" value="P-loop containing nucleotide triphosphate hydrolases"/>
    <property type="match status" value="1"/>
</dbReference>
<evidence type="ECO:0000259" key="1">
    <source>
        <dbReference type="Pfam" id="PF01656"/>
    </source>
</evidence>
<name>A0ABS5ZXJ2_9PROT</name>
<protein>
    <submittedName>
        <fullName evidence="2">ParA family protein</fullName>
    </submittedName>
</protein>
<dbReference type="SUPFAM" id="SSF52540">
    <property type="entry name" value="P-loop containing nucleoside triphosphate hydrolases"/>
    <property type="match status" value="1"/>
</dbReference>
<feature type="domain" description="CobQ/CobB/MinD/ParA nucleotide binding" evidence="1">
    <location>
        <begin position="4"/>
        <end position="42"/>
    </location>
</feature>
<dbReference type="Proteomes" id="UP000755654">
    <property type="component" value="Unassembled WGS sequence"/>
</dbReference>
<reference evidence="2 3" key="1">
    <citation type="journal article" date="2021" name="ISME J.">
        <title>Genomic evolution of the class Acidithiobacillia: deep-branching Proteobacteria living in extreme acidic conditions.</title>
        <authorList>
            <person name="Moya-Beltran A."/>
            <person name="Beard S."/>
            <person name="Rojas-Villalobos C."/>
            <person name="Issotta F."/>
            <person name="Gallardo Y."/>
            <person name="Ulloa R."/>
            <person name="Giaveno A."/>
            <person name="Degli Esposti M."/>
            <person name="Johnson D.B."/>
            <person name="Quatrini R."/>
        </authorList>
    </citation>
    <scope>NUCLEOTIDE SEQUENCE [LARGE SCALE GENOMIC DNA]</scope>
    <source>
        <strain evidence="2 3">RW2</strain>
    </source>
</reference>
<dbReference type="InterPro" id="IPR027417">
    <property type="entry name" value="P-loop_NTPase"/>
</dbReference>
<evidence type="ECO:0000313" key="2">
    <source>
        <dbReference type="EMBL" id="MBU2759910.1"/>
    </source>
</evidence>
<comment type="caution">
    <text evidence="2">The sequence shown here is derived from an EMBL/GenBank/DDBJ whole genome shotgun (WGS) entry which is preliminary data.</text>
</comment>
<gene>
    <name evidence="2" type="ORF">HAP95_07045</name>
</gene>
<sequence>MKTIAVTSQKGGSGKTTLAAHLSVEAERTGGGDVWLVDTGRQLLSQ</sequence>
<proteinExistence type="predicted"/>
<organism evidence="2 3">
    <name type="scientific">Acidithiobacillus sulfurivorans</name>
    <dbReference type="NCBI Taxonomy" id="1958756"/>
    <lineage>
        <taxon>Bacteria</taxon>
        <taxon>Pseudomonadati</taxon>
        <taxon>Pseudomonadota</taxon>
        <taxon>Acidithiobacillia</taxon>
        <taxon>Acidithiobacillales</taxon>
        <taxon>Acidithiobacillaceae</taxon>
        <taxon>Acidithiobacillus</taxon>
    </lineage>
</organism>
<accession>A0ABS5ZXJ2</accession>